<evidence type="ECO:0000313" key="2">
    <source>
        <dbReference type="EMBL" id="KDQ55138.1"/>
    </source>
</evidence>
<name>A0A067PJQ8_9AGAM</name>
<evidence type="ECO:0000256" key="1">
    <source>
        <dbReference type="SAM" id="MobiDB-lite"/>
    </source>
</evidence>
<feature type="region of interest" description="Disordered" evidence="1">
    <location>
        <begin position="201"/>
        <end position="247"/>
    </location>
</feature>
<feature type="compositionally biased region" description="Acidic residues" evidence="1">
    <location>
        <begin position="208"/>
        <end position="233"/>
    </location>
</feature>
<dbReference type="Proteomes" id="UP000027265">
    <property type="component" value="Unassembled WGS sequence"/>
</dbReference>
<protein>
    <submittedName>
        <fullName evidence="2">Uncharacterized protein</fullName>
    </submittedName>
</protein>
<organism evidence="2 3">
    <name type="scientific">Jaapia argillacea MUCL 33604</name>
    <dbReference type="NCBI Taxonomy" id="933084"/>
    <lineage>
        <taxon>Eukaryota</taxon>
        <taxon>Fungi</taxon>
        <taxon>Dikarya</taxon>
        <taxon>Basidiomycota</taxon>
        <taxon>Agaricomycotina</taxon>
        <taxon>Agaricomycetes</taxon>
        <taxon>Agaricomycetidae</taxon>
        <taxon>Jaapiales</taxon>
        <taxon>Jaapiaceae</taxon>
        <taxon>Jaapia</taxon>
    </lineage>
</organism>
<accession>A0A067PJQ8</accession>
<reference evidence="3" key="1">
    <citation type="journal article" date="2014" name="Proc. Natl. Acad. Sci. U.S.A.">
        <title>Extensive sampling of basidiomycete genomes demonstrates inadequacy of the white-rot/brown-rot paradigm for wood decay fungi.</title>
        <authorList>
            <person name="Riley R."/>
            <person name="Salamov A.A."/>
            <person name="Brown D.W."/>
            <person name="Nagy L.G."/>
            <person name="Floudas D."/>
            <person name="Held B.W."/>
            <person name="Levasseur A."/>
            <person name="Lombard V."/>
            <person name="Morin E."/>
            <person name="Otillar R."/>
            <person name="Lindquist E.A."/>
            <person name="Sun H."/>
            <person name="LaButti K.M."/>
            <person name="Schmutz J."/>
            <person name="Jabbour D."/>
            <person name="Luo H."/>
            <person name="Baker S.E."/>
            <person name="Pisabarro A.G."/>
            <person name="Walton J.D."/>
            <person name="Blanchette R.A."/>
            <person name="Henrissat B."/>
            <person name="Martin F."/>
            <person name="Cullen D."/>
            <person name="Hibbett D.S."/>
            <person name="Grigoriev I.V."/>
        </authorList>
    </citation>
    <scope>NUCLEOTIDE SEQUENCE [LARGE SCALE GENOMIC DNA]</scope>
    <source>
        <strain evidence="3">MUCL 33604</strain>
    </source>
</reference>
<keyword evidence="3" id="KW-1185">Reference proteome</keyword>
<dbReference type="InParanoid" id="A0A067PJQ8"/>
<evidence type="ECO:0000313" key="3">
    <source>
        <dbReference type="Proteomes" id="UP000027265"/>
    </source>
</evidence>
<dbReference type="EMBL" id="KL197726">
    <property type="protein sequence ID" value="KDQ55138.1"/>
    <property type="molecule type" value="Genomic_DNA"/>
</dbReference>
<gene>
    <name evidence="2" type="ORF">JAAARDRAFT_341960</name>
</gene>
<dbReference type="HOGENOM" id="CLU_792414_0_0_1"/>
<sequence>MFVTHAIAGCPAKEQDNKLEHENRDENNQDVTGHILENLNMDIDGIDLSPEVQSVLHLPYIPVYYTPSELSQLSHLQDASATVGGGEAYLSPPENWPECPSCSNPLIPIIQINLSSPGTPKQFLDYLGLDPLHYEKIGDSFFQLFVCPEEEQWGMNCFLNNLMDYSCSWVLRVVHDVARPISGVPSLTSLAARVASIRNMEKERQSREDEDEEENENENENEGEKDDDEESEEETHSLPSHLASTVSAMSSRESAKHKLFAEQRFRMPARYIKEWVPAPMPEVPHWEVSDLEIDDDDYEKYKPREGLKMFGWEKRGESISLRSRPQLNTTLFCRKIYLWRIELFNLSLRL</sequence>
<proteinExistence type="predicted"/>
<dbReference type="AlphaFoldDB" id="A0A067PJQ8"/>
<dbReference type="OrthoDB" id="3005905at2759"/>